<organism evidence="1 2">
    <name type="scientific">Trichonephila inaurata madagascariensis</name>
    <dbReference type="NCBI Taxonomy" id="2747483"/>
    <lineage>
        <taxon>Eukaryota</taxon>
        <taxon>Metazoa</taxon>
        <taxon>Ecdysozoa</taxon>
        <taxon>Arthropoda</taxon>
        <taxon>Chelicerata</taxon>
        <taxon>Arachnida</taxon>
        <taxon>Araneae</taxon>
        <taxon>Araneomorphae</taxon>
        <taxon>Entelegynae</taxon>
        <taxon>Araneoidea</taxon>
        <taxon>Nephilidae</taxon>
        <taxon>Trichonephila</taxon>
        <taxon>Trichonephila inaurata</taxon>
    </lineage>
</organism>
<dbReference type="Proteomes" id="UP000886998">
    <property type="component" value="Unassembled WGS sequence"/>
</dbReference>
<sequence length="138" mass="15571">MVAHVLPCYAGNGICQFICSFMEFGAYKELRENISSLEYRRCVTKGLFSKSKAQPKRKGRPKSNHNEQVFCANNRRKGNLSVSDDIRLENRGCHWPTFVSNQGQEYISKGDSSYGVPLCRDRLRAVEKMGVSAGNESK</sequence>
<proteinExistence type="predicted"/>
<keyword evidence="2" id="KW-1185">Reference proteome</keyword>
<gene>
    <name evidence="1" type="primary">AVEN_142046_1</name>
    <name evidence="1" type="ORF">TNIN_17801</name>
</gene>
<accession>A0A8X6X1Z0</accession>
<evidence type="ECO:0000313" key="2">
    <source>
        <dbReference type="Proteomes" id="UP000886998"/>
    </source>
</evidence>
<comment type="caution">
    <text evidence="1">The sequence shown here is derived from an EMBL/GenBank/DDBJ whole genome shotgun (WGS) entry which is preliminary data.</text>
</comment>
<dbReference type="EMBL" id="BMAV01004861">
    <property type="protein sequence ID" value="GFY45444.1"/>
    <property type="molecule type" value="Genomic_DNA"/>
</dbReference>
<evidence type="ECO:0000313" key="1">
    <source>
        <dbReference type="EMBL" id="GFY45444.1"/>
    </source>
</evidence>
<reference evidence="1" key="1">
    <citation type="submission" date="2020-08" db="EMBL/GenBank/DDBJ databases">
        <title>Multicomponent nature underlies the extraordinary mechanical properties of spider dragline silk.</title>
        <authorList>
            <person name="Kono N."/>
            <person name="Nakamura H."/>
            <person name="Mori M."/>
            <person name="Yoshida Y."/>
            <person name="Ohtoshi R."/>
            <person name="Malay A.D."/>
            <person name="Moran D.A.P."/>
            <person name="Tomita M."/>
            <person name="Numata K."/>
            <person name="Arakawa K."/>
        </authorList>
    </citation>
    <scope>NUCLEOTIDE SEQUENCE</scope>
</reference>
<dbReference type="AlphaFoldDB" id="A0A8X6X1Z0"/>
<dbReference type="OrthoDB" id="118105at2759"/>
<protein>
    <submittedName>
        <fullName evidence="1">DDE_Tnp_1_7 domain-containing protein</fullName>
    </submittedName>
</protein>
<name>A0A8X6X1Z0_9ARAC</name>